<accession>A0ABU3K884</accession>
<dbReference type="InterPro" id="IPR050553">
    <property type="entry name" value="Thioredoxin_ResA/DsbE_sf"/>
</dbReference>
<dbReference type="Pfam" id="PF00578">
    <property type="entry name" value="AhpC-TSA"/>
    <property type="match status" value="1"/>
</dbReference>
<dbReference type="InterPro" id="IPR000889">
    <property type="entry name" value="Glutathione_peroxidase"/>
</dbReference>
<evidence type="ECO:0000256" key="3">
    <source>
        <dbReference type="ARBA" id="ARBA00023002"/>
    </source>
</evidence>
<dbReference type="PROSITE" id="PS00194">
    <property type="entry name" value="THIOREDOXIN_1"/>
    <property type="match status" value="1"/>
</dbReference>
<protein>
    <submittedName>
        <fullName evidence="6">TlpA disulfide reductase family protein</fullName>
    </submittedName>
</protein>
<dbReference type="PROSITE" id="PS51257">
    <property type="entry name" value="PROKAR_LIPOPROTEIN"/>
    <property type="match status" value="1"/>
</dbReference>
<reference evidence="6 7" key="1">
    <citation type="journal article" date="2023" name="ISME J.">
        <title>Cultivation and genomic characterization of novel and ubiquitous marine nitrite-oxidizing bacteria from the Nitrospirales.</title>
        <authorList>
            <person name="Mueller A.J."/>
            <person name="Daebeler A."/>
            <person name="Herbold C.W."/>
            <person name="Kirkegaard R.H."/>
            <person name="Daims H."/>
        </authorList>
    </citation>
    <scope>NUCLEOTIDE SEQUENCE [LARGE SCALE GENOMIC DNA]</scope>
    <source>
        <strain evidence="6 7">EB</strain>
    </source>
</reference>
<evidence type="ECO:0000256" key="4">
    <source>
        <dbReference type="ARBA" id="ARBA00023284"/>
    </source>
</evidence>
<dbReference type="InterPro" id="IPR000866">
    <property type="entry name" value="AhpC/TSA"/>
</dbReference>
<keyword evidence="2" id="KW-0575">Peroxidase</keyword>
<dbReference type="RefSeq" id="WP_313833001.1">
    <property type="nucleotide sequence ID" value="NZ_JAQOUE010000001.1"/>
</dbReference>
<evidence type="ECO:0000256" key="2">
    <source>
        <dbReference type="ARBA" id="ARBA00022559"/>
    </source>
</evidence>
<dbReference type="SUPFAM" id="SSF52833">
    <property type="entry name" value="Thioredoxin-like"/>
    <property type="match status" value="1"/>
</dbReference>
<evidence type="ECO:0000313" key="7">
    <source>
        <dbReference type="Proteomes" id="UP001250932"/>
    </source>
</evidence>
<keyword evidence="4" id="KW-0676">Redox-active center</keyword>
<proteinExistence type="inferred from homology"/>
<comment type="similarity">
    <text evidence="1">Belongs to the glutathione peroxidase family.</text>
</comment>
<dbReference type="InterPro" id="IPR036249">
    <property type="entry name" value="Thioredoxin-like_sf"/>
</dbReference>
<dbReference type="Proteomes" id="UP001250932">
    <property type="component" value="Unassembled WGS sequence"/>
</dbReference>
<evidence type="ECO:0000259" key="5">
    <source>
        <dbReference type="PROSITE" id="PS51352"/>
    </source>
</evidence>
<dbReference type="PROSITE" id="PS51352">
    <property type="entry name" value="THIOREDOXIN_2"/>
    <property type="match status" value="1"/>
</dbReference>
<dbReference type="InterPro" id="IPR017937">
    <property type="entry name" value="Thioredoxin_CS"/>
</dbReference>
<dbReference type="Gene3D" id="3.40.30.10">
    <property type="entry name" value="Glutaredoxin"/>
    <property type="match status" value="1"/>
</dbReference>
<gene>
    <name evidence="6" type="ORF">PPG34_09415</name>
</gene>
<dbReference type="PANTHER" id="PTHR42852">
    <property type="entry name" value="THIOL:DISULFIDE INTERCHANGE PROTEIN DSBE"/>
    <property type="match status" value="1"/>
</dbReference>
<dbReference type="InterPro" id="IPR013766">
    <property type="entry name" value="Thioredoxin_domain"/>
</dbReference>
<comment type="caution">
    <text evidence="6">The sequence shown here is derived from an EMBL/GenBank/DDBJ whole genome shotgun (WGS) entry which is preliminary data.</text>
</comment>
<dbReference type="EMBL" id="JAQOUE010000001">
    <property type="protein sequence ID" value="MDT7042572.1"/>
    <property type="molecule type" value="Genomic_DNA"/>
</dbReference>
<sequence>MRHSWVLLLFAMVLGVGCDSGLTESPPDPEAGQTVAFQKSRPTIGAPAEEFTLIDLEGKWLSLADYKGKVVLLNFWATWCGPCRVEMPSMEIVYKDLKDQGFEILAISSDHQGSVITRPFVEAKALTFPILHDADYRVSGAYGIRTLPMSYLIDRQGTLRHRVFGARDWNSPEARELIQNLLDAS</sequence>
<dbReference type="PROSITE" id="PS51355">
    <property type="entry name" value="GLUTATHIONE_PEROXID_3"/>
    <property type="match status" value="1"/>
</dbReference>
<name>A0ABU3K884_9BACT</name>
<dbReference type="PANTHER" id="PTHR42852:SF13">
    <property type="entry name" value="PROTEIN DIPZ"/>
    <property type="match status" value="1"/>
</dbReference>
<evidence type="ECO:0000313" key="6">
    <source>
        <dbReference type="EMBL" id="MDT7042572.1"/>
    </source>
</evidence>
<dbReference type="CDD" id="cd02966">
    <property type="entry name" value="TlpA_like_family"/>
    <property type="match status" value="1"/>
</dbReference>
<feature type="domain" description="Thioredoxin" evidence="5">
    <location>
        <begin position="42"/>
        <end position="183"/>
    </location>
</feature>
<organism evidence="6 7">
    <name type="scientific">Candidatus Nitronereus thalassa</name>
    <dbReference type="NCBI Taxonomy" id="3020898"/>
    <lineage>
        <taxon>Bacteria</taxon>
        <taxon>Pseudomonadati</taxon>
        <taxon>Nitrospirota</taxon>
        <taxon>Nitrospiria</taxon>
        <taxon>Nitrospirales</taxon>
        <taxon>Nitrospiraceae</taxon>
        <taxon>Candidatus Nitronereus</taxon>
    </lineage>
</organism>
<keyword evidence="7" id="KW-1185">Reference proteome</keyword>
<evidence type="ECO:0000256" key="1">
    <source>
        <dbReference type="ARBA" id="ARBA00006926"/>
    </source>
</evidence>
<keyword evidence="3" id="KW-0560">Oxidoreductase</keyword>